<reference evidence="3" key="1">
    <citation type="submission" date="2009-05" db="EMBL/GenBank/DDBJ databases">
        <title>The genome sequence of Ajellomyces capsulatus strain H143.</title>
        <authorList>
            <person name="Champion M."/>
            <person name="Cuomo C.A."/>
            <person name="Ma L.-J."/>
            <person name="Henn M.R."/>
            <person name="Sil A."/>
            <person name="Goldman B."/>
            <person name="Young S.K."/>
            <person name="Kodira C.D."/>
            <person name="Zeng Q."/>
            <person name="Koehrsen M."/>
            <person name="Alvarado L."/>
            <person name="Berlin A.M."/>
            <person name="Borenstein D."/>
            <person name="Chen Z."/>
            <person name="Engels R."/>
            <person name="Freedman E."/>
            <person name="Gellesch M."/>
            <person name="Goldberg J."/>
            <person name="Griggs A."/>
            <person name="Gujja S."/>
            <person name="Heiman D.I."/>
            <person name="Hepburn T.A."/>
            <person name="Howarth C."/>
            <person name="Jen D."/>
            <person name="Larson L."/>
            <person name="Lewis B."/>
            <person name="Mehta T."/>
            <person name="Park D."/>
            <person name="Pearson M."/>
            <person name="Roberts A."/>
            <person name="Saif S."/>
            <person name="Shea T.D."/>
            <person name="Shenoy N."/>
            <person name="Sisk P."/>
            <person name="Stolte C."/>
            <person name="Sykes S."/>
            <person name="Walk T."/>
            <person name="White J."/>
            <person name="Yandava C."/>
            <person name="Klein B."/>
            <person name="McEwen J.G."/>
            <person name="Puccia R."/>
            <person name="Goldman G.H."/>
            <person name="Felipe M.S."/>
            <person name="Nino-Vega G."/>
            <person name="San-Blas G."/>
            <person name="Taylor J.W."/>
            <person name="Mendoza L."/>
            <person name="Galagan J.E."/>
            <person name="Nusbaum C."/>
            <person name="Birren B.W."/>
        </authorList>
    </citation>
    <scope>NUCLEOTIDE SEQUENCE [LARGE SCALE GENOMIC DNA]</scope>
    <source>
        <strain evidence="3">H143</strain>
    </source>
</reference>
<organism evidence="2 3">
    <name type="scientific">Ajellomyces capsulatus (strain H143)</name>
    <name type="common">Darling's disease fungus</name>
    <name type="synonym">Histoplasma capsulatum</name>
    <dbReference type="NCBI Taxonomy" id="544712"/>
    <lineage>
        <taxon>Eukaryota</taxon>
        <taxon>Fungi</taxon>
        <taxon>Dikarya</taxon>
        <taxon>Ascomycota</taxon>
        <taxon>Pezizomycotina</taxon>
        <taxon>Eurotiomycetes</taxon>
        <taxon>Eurotiomycetidae</taxon>
        <taxon>Onygenales</taxon>
        <taxon>Ajellomycetaceae</taxon>
        <taxon>Histoplasma</taxon>
    </lineage>
</organism>
<feature type="region of interest" description="Disordered" evidence="1">
    <location>
        <begin position="183"/>
        <end position="232"/>
    </location>
</feature>
<feature type="compositionally biased region" description="Polar residues" evidence="1">
    <location>
        <begin position="207"/>
        <end position="217"/>
    </location>
</feature>
<evidence type="ECO:0000256" key="1">
    <source>
        <dbReference type="SAM" id="MobiDB-lite"/>
    </source>
</evidence>
<sequence length="414" mass="45291">MSDYSPEEVRGSSQLSWSDWDELPDRLDVEFPPEKFNLPSTQIPISGHQGQHLEIAGYHNGVPEGAQFHTRSVMGHHANEFATSAAPPVVFTEANQATTEARSLDGNPFGLASHFHTGFNNNNAQDFPAERCVDLSLIDPQILGSSTGSPQPRRTRAIRSTVLNTMLPATTSTMRDEIAAMGSFQSTSSHESTSSSSALSSDMRSSYPTPSSNTTAAASPGHPVMQPGSTLLPPAELAAQHPLHQVGEITKSHIPAQTERFLASIEILTMQIRGSMLLLRRQHALGFTIYSHCQGMEQGMRLRVWGEYLNNMRFHCINIRDGLIASLKTLCWSFAEWMGIYKDDLPRGVVLRATGALRQANELKAAIDRFVYPTWEEMVAKDVAREQPINISALTINQLVGDLVDGGAGVISNN</sequence>
<dbReference type="Proteomes" id="UP000002624">
    <property type="component" value="Unassembled WGS sequence"/>
</dbReference>
<dbReference type="HOGENOM" id="CLU_640870_0_0_1"/>
<dbReference type="OrthoDB" id="4184507at2759"/>
<protein>
    <submittedName>
        <fullName evidence="2">Uncharacterized protein</fullName>
    </submittedName>
</protein>
<accession>C6H4I5</accession>
<evidence type="ECO:0000313" key="2">
    <source>
        <dbReference type="EMBL" id="EER45845.1"/>
    </source>
</evidence>
<dbReference type="OMA" id="MNHHANG"/>
<feature type="compositionally biased region" description="Low complexity" evidence="1">
    <location>
        <begin position="183"/>
        <end position="206"/>
    </location>
</feature>
<gene>
    <name evidence="2" type="ORF">HCDG_01424</name>
</gene>
<dbReference type="EMBL" id="GG692419">
    <property type="protein sequence ID" value="EER45845.1"/>
    <property type="molecule type" value="Genomic_DNA"/>
</dbReference>
<evidence type="ECO:0000313" key="3">
    <source>
        <dbReference type="Proteomes" id="UP000002624"/>
    </source>
</evidence>
<proteinExistence type="predicted"/>
<dbReference type="AlphaFoldDB" id="C6H4I5"/>
<dbReference type="VEuPathDB" id="FungiDB:HCDG_01424"/>
<name>C6H4I5_AJECH</name>